<dbReference type="KEGG" id="cpra:CPter91_3752"/>
<name>A0A127Q7Q9_9BURK</name>
<dbReference type="Proteomes" id="UP000074561">
    <property type="component" value="Chromosome"/>
</dbReference>
<dbReference type="PATRIC" id="fig|279113.9.peg.3725"/>
<dbReference type="AlphaFoldDB" id="A0A127Q7Q9"/>
<protein>
    <submittedName>
        <fullName evidence="1">Uncharacterized protein</fullName>
    </submittedName>
</protein>
<accession>A0A127Q7Q9</accession>
<dbReference type="STRING" id="279113.CPter91_3752"/>
<dbReference type="EMBL" id="CP013234">
    <property type="protein sequence ID" value="AMP06073.1"/>
    <property type="molecule type" value="Genomic_DNA"/>
</dbReference>
<organism evidence="1 2">
    <name type="scientific">Collimonas pratensis</name>
    <dbReference type="NCBI Taxonomy" id="279113"/>
    <lineage>
        <taxon>Bacteria</taxon>
        <taxon>Pseudomonadati</taxon>
        <taxon>Pseudomonadota</taxon>
        <taxon>Betaproteobacteria</taxon>
        <taxon>Burkholderiales</taxon>
        <taxon>Oxalobacteraceae</taxon>
        <taxon>Collimonas</taxon>
    </lineage>
</organism>
<evidence type="ECO:0000313" key="2">
    <source>
        <dbReference type="Proteomes" id="UP000074561"/>
    </source>
</evidence>
<proteinExistence type="predicted"/>
<gene>
    <name evidence="1" type="ORF">CPter91_3752</name>
</gene>
<sequence length="40" mass="4272">MKSAPSKAQNGARVVPLRVFATTHGADFSAFRQRTSVSGH</sequence>
<evidence type="ECO:0000313" key="1">
    <source>
        <dbReference type="EMBL" id="AMP06073.1"/>
    </source>
</evidence>
<reference evidence="1 2" key="1">
    <citation type="submission" date="2015-11" db="EMBL/GenBank/DDBJ databases">
        <title>Exploring the genomic traits of fungus-feeding bacterial genus Collimonas.</title>
        <authorList>
            <person name="Song C."/>
            <person name="Schmidt R."/>
            <person name="de Jager V."/>
            <person name="Krzyzanowska D."/>
            <person name="Jongedijk E."/>
            <person name="Cankar K."/>
            <person name="Beekwilder J."/>
            <person name="van Veen A."/>
            <person name="de Boer W."/>
            <person name="van Veen J.A."/>
            <person name="Garbeva P."/>
        </authorList>
    </citation>
    <scope>NUCLEOTIDE SEQUENCE [LARGE SCALE GENOMIC DNA]</scope>
    <source>
        <strain evidence="1 2">Ter91</strain>
    </source>
</reference>